<dbReference type="EMBL" id="JAUCBP010000012">
    <property type="protein sequence ID" value="MDM7861646.1"/>
    <property type="molecule type" value="Genomic_DNA"/>
</dbReference>
<evidence type="ECO:0000256" key="2">
    <source>
        <dbReference type="SAM" id="Phobius"/>
    </source>
</evidence>
<keyword evidence="2" id="KW-1133">Transmembrane helix</keyword>
<proteinExistence type="predicted"/>
<evidence type="ECO:0008006" key="5">
    <source>
        <dbReference type="Google" id="ProtNLM"/>
    </source>
</evidence>
<protein>
    <recommendedName>
        <fullName evidence="5">Cardiolipin synthase N-terminal domain-containing protein</fullName>
    </recommendedName>
</protein>
<feature type="compositionally biased region" description="Basic and acidic residues" evidence="1">
    <location>
        <begin position="78"/>
        <end position="87"/>
    </location>
</feature>
<evidence type="ECO:0000313" key="3">
    <source>
        <dbReference type="EMBL" id="MDM7861646.1"/>
    </source>
</evidence>
<evidence type="ECO:0000313" key="4">
    <source>
        <dbReference type="Proteomes" id="UP001234343"/>
    </source>
</evidence>
<keyword evidence="4" id="KW-1185">Reference proteome</keyword>
<dbReference type="RefSeq" id="WP_289366291.1">
    <property type="nucleotide sequence ID" value="NZ_JAUCBP010000012.1"/>
</dbReference>
<accession>A0ABT7SZP5</accession>
<gene>
    <name evidence="3" type="ORF">QTP81_13680</name>
</gene>
<reference evidence="3 4" key="1">
    <citation type="submission" date="2023-06" db="EMBL/GenBank/DDBJ databases">
        <title>Alteromonas sp. ASW11-36 isolated from intertidal sand.</title>
        <authorList>
            <person name="Li Y."/>
        </authorList>
    </citation>
    <scope>NUCLEOTIDE SEQUENCE [LARGE SCALE GENOMIC DNA]</scope>
    <source>
        <strain evidence="3 4">ASW11-36</strain>
    </source>
</reference>
<comment type="caution">
    <text evidence="3">The sequence shown here is derived from an EMBL/GenBank/DDBJ whole genome shotgun (WGS) entry which is preliminary data.</text>
</comment>
<feature type="region of interest" description="Disordered" evidence="1">
    <location>
        <begin position="78"/>
        <end position="99"/>
    </location>
</feature>
<feature type="transmembrane region" description="Helical" evidence="2">
    <location>
        <begin position="53"/>
        <end position="73"/>
    </location>
</feature>
<sequence>MQAIAPYRGVICHKEVEPMTYYWIGAGLLFIINLYVSVFLCRRDDLERIQKGLQVLIVWLIPLLGAVGLWLFYKNEDDDKNKPDKHSFGGGSNDSIGAQ</sequence>
<dbReference type="Proteomes" id="UP001234343">
    <property type="component" value="Unassembled WGS sequence"/>
</dbReference>
<keyword evidence="2" id="KW-0812">Transmembrane</keyword>
<organism evidence="3 4">
    <name type="scientific">Alteromonas arenosi</name>
    <dbReference type="NCBI Taxonomy" id="3055817"/>
    <lineage>
        <taxon>Bacteria</taxon>
        <taxon>Pseudomonadati</taxon>
        <taxon>Pseudomonadota</taxon>
        <taxon>Gammaproteobacteria</taxon>
        <taxon>Alteromonadales</taxon>
        <taxon>Alteromonadaceae</taxon>
        <taxon>Alteromonas/Salinimonas group</taxon>
        <taxon>Alteromonas</taxon>
    </lineage>
</organism>
<feature type="transmembrane region" description="Helical" evidence="2">
    <location>
        <begin position="20"/>
        <end position="41"/>
    </location>
</feature>
<name>A0ABT7SZP5_9ALTE</name>
<keyword evidence="2" id="KW-0472">Membrane</keyword>
<evidence type="ECO:0000256" key="1">
    <source>
        <dbReference type="SAM" id="MobiDB-lite"/>
    </source>
</evidence>